<evidence type="ECO:0000256" key="1">
    <source>
        <dbReference type="SAM" id="MobiDB-lite"/>
    </source>
</evidence>
<gene>
    <name evidence="2" type="ORF">NBG84_04065</name>
</gene>
<evidence type="ECO:0000313" key="3">
    <source>
        <dbReference type="Proteomes" id="UP001431429"/>
    </source>
</evidence>
<protein>
    <submittedName>
        <fullName evidence="2">Uncharacterized protein</fullName>
    </submittedName>
</protein>
<dbReference type="RefSeq" id="WP_250917856.1">
    <property type="nucleotide sequence ID" value="NZ_JAMQAW010000003.1"/>
</dbReference>
<keyword evidence="3" id="KW-1185">Reference proteome</keyword>
<reference evidence="2" key="1">
    <citation type="submission" date="2022-06" db="EMBL/GenBank/DDBJ databases">
        <title>Genome public.</title>
        <authorList>
            <person name="Sun Q."/>
        </authorList>
    </citation>
    <scope>NUCLEOTIDE SEQUENCE</scope>
    <source>
        <strain evidence="2">CWNU-1</strain>
    </source>
</reference>
<accession>A0ABT0UGE4</accession>
<sequence>MKDTIPRGDWLDDDVFRELVREIILLRPGGWSLQEFERAGAVLGWELGEPREVAGQVWRRFLPRRGPWGGNGTVIAGLSEPGRIHTLRVPVVDLPPENVWTASALVRAAWWIMEEELGPPALWGGRVGPWMLWRRPGGSLVVHSHHSGRVNLELVHTGADSDAATQGGSRGSWRAAGPAHLPPAPAGPHTPTTGWGRIQERLFQALRALTHDTPFFPARFILHLASAHDPHRFVQCWNDGPELVIEATGYLHHPELAAAARLTDSGWNLTHPLWQRRFPQAAKDWGSSRTAAGMLVEELKNLGTDPADLVHSGTVTGRGRAFHLDLPETGVRRGQP</sequence>
<evidence type="ECO:0000313" key="2">
    <source>
        <dbReference type="EMBL" id="MCM2387494.1"/>
    </source>
</evidence>
<proteinExistence type="predicted"/>
<feature type="region of interest" description="Disordered" evidence="1">
    <location>
        <begin position="159"/>
        <end position="194"/>
    </location>
</feature>
<name>A0ABT0UGE4_9ACTN</name>
<dbReference type="EMBL" id="JAMQAW010000003">
    <property type="protein sequence ID" value="MCM2387494.1"/>
    <property type="molecule type" value="Genomic_DNA"/>
</dbReference>
<organism evidence="2 3">
    <name type="scientific">Streptomyces albipurpureus</name>
    <dbReference type="NCBI Taxonomy" id="2897419"/>
    <lineage>
        <taxon>Bacteria</taxon>
        <taxon>Bacillati</taxon>
        <taxon>Actinomycetota</taxon>
        <taxon>Actinomycetes</taxon>
        <taxon>Kitasatosporales</taxon>
        <taxon>Streptomycetaceae</taxon>
        <taxon>Streptomyces</taxon>
    </lineage>
</organism>
<comment type="caution">
    <text evidence="2">The sequence shown here is derived from an EMBL/GenBank/DDBJ whole genome shotgun (WGS) entry which is preliminary data.</text>
</comment>
<dbReference type="Proteomes" id="UP001431429">
    <property type="component" value="Unassembled WGS sequence"/>
</dbReference>